<evidence type="ECO:0000256" key="3">
    <source>
        <dbReference type="ARBA" id="ARBA00022679"/>
    </source>
</evidence>
<keyword evidence="2 10" id="KW-0723">Serine/threonine-protein kinase</keyword>
<dbReference type="AlphaFoldDB" id="E0CW92"/>
<organism evidence="12">
    <name type="scientific">Oryza coarctata</name>
    <name type="common">Wild rice</name>
    <name type="synonym">Porteresia coarctata</name>
    <dbReference type="NCBI Taxonomy" id="77588"/>
    <lineage>
        <taxon>Eukaryota</taxon>
        <taxon>Viridiplantae</taxon>
        <taxon>Streptophyta</taxon>
        <taxon>Embryophyta</taxon>
        <taxon>Tracheophyta</taxon>
        <taxon>Spermatophyta</taxon>
        <taxon>Magnoliopsida</taxon>
        <taxon>Liliopsida</taxon>
        <taxon>Poales</taxon>
        <taxon>Poaceae</taxon>
        <taxon>BOP clade</taxon>
        <taxon>Oryzoideae</taxon>
        <taxon>Oryzeae</taxon>
        <taxon>Oryzinae</taxon>
        <taxon>Oryza</taxon>
    </lineage>
</organism>
<evidence type="ECO:0000256" key="5">
    <source>
        <dbReference type="ARBA" id="ARBA00022777"/>
    </source>
</evidence>
<dbReference type="FunFam" id="1.10.510.10:FF:001023">
    <property type="entry name" value="Os07g0541700 protein"/>
    <property type="match status" value="1"/>
</dbReference>
<feature type="binding site" evidence="9">
    <location>
        <position position="46"/>
    </location>
    <ligand>
        <name>ATP</name>
        <dbReference type="ChEBI" id="CHEBI:30616"/>
    </ligand>
</feature>
<evidence type="ECO:0000313" key="12">
    <source>
        <dbReference type="EMBL" id="ACS49626.1"/>
    </source>
</evidence>
<feature type="domain" description="Protein kinase" evidence="11">
    <location>
        <begin position="18"/>
        <end position="237"/>
    </location>
</feature>
<dbReference type="Gene3D" id="1.10.510.10">
    <property type="entry name" value="Transferase(Phosphotransferase) domain 1"/>
    <property type="match status" value="1"/>
</dbReference>
<proteinExistence type="inferred from homology"/>
<dbReference type="Gene3D" id="3.30.200.20">
    <property type="entry name" value="Phosphorylase Kinase, domain 1"/>
    <property type="match status" value="1"/>
</dbReference>
<dbReference type="Pfam" id="PF00069">
    <property type="entry name" value="Pkinase"/>
    <property type="match status" value="2"/>
</dbReference>
<dbReference type="GO" id="GO:0005524">
    <property type="term" value="F:ATP binding"/>
    <property type="evidence" value="ECO:0007669"/>
    <property type="project" value="UniProtKB-UniRule"/>
</dbReference>
<keyword evidence="4 9" id="KW-0547">Nucleotide-binding</keyword>
<evidence type="ECO:0000256" key="4">
    <source>
        <dbReference type="ARBA" id="ARBA00022741"/>
    </source>
</evidence>
<dbReference type="EC" id="2.7.11.1" evidence="1"/>
<reference evidence="12" key="1">
    <citation type="submission" date="2009-05" db="EMBL/GenBank/DDBJ databases">
        <authorList>
            <person name="Ammiraju J.S.S."/>
            <person name="Lu F."/>
            <person name="Sanyal A."/>
            <person name="Song X."/>
            <person name="Jiang N."/>
            <person name="Pontaroli A.C."/>
            <person name="Rambo T."/>
            <person name="Currie J."/>
            <person name="Kollura K."/>
            <person name="Talag J."/>
            <person name="Fan C."/>
            <person name="Goicoechea J.L."/>
            <person name="Zuccolo A."/>
            <person name="Bennetzen J.L."/>
            <person name="Chen M."/>
            <person name="Jackson S."/>
            <person name="Wing R.A."/>
        </authorList>
    </citation>
    <scope>NUCLEOTIDE SEQUENCE</scope>
</reference>
<evidence type="ECO:0000256" key="7">
    <source>
        <dbReference type="ARBA" id="ARBA00047899"/>
    </source>
</evidence>
<dbReference type="GO" id="GO:0004674">
    <property type="term" value="F:protein serine/threonine kinase activity"/>
    <property type="evidence" value="ECO:0007669"/>
    <property type="project" value="UniProtKB-KW"/>
</dbReference>
<dbReference type="InterPro" id="IPR011009">
    <property type="entry name" value="Kinase-like_dom_sf"/>
</dbReference>
<dbReference type="SMART" id="SM00220">
    <property type="entry name" value="S_TKc"/>
    <property type="match status" value="1"/>
</dbReference>
<keyword evidence="6 9" id="KW-0067">ATP-binding</keyword>
<dbReference type="InterPro" id="IPR000719">
    <property type="entry name" value="Prot_kinase_dom"/>
</dbReference>
<dbReference type="PROSITE" id="PS00107">
    <property type="entry name" value="PROTEIN_KINASE_ATP"/>
    <property type="match status" value="1"/>
</dbReference>
<accession>E0CW92</accession>
<evidence type="ECO:0000256" key="10">
    <source>
        <dbReference type="RuleBase" id="RU000304"/>
    </source>
</evidence>
<dbReference type="PROSITE" id="PS50011">
    <property type="entry name" value="PROTEIN_KINASE_DOM"/>
    <property type="match status" value="1"/>
</dbReference>
<comment type="catalytic activity">
    <reaction evidence="7">
        <text>L-threonyl-[protein] + ATP = O-phospho-L-threonyl-[protein] + ADP + H(+)</text>
        <dbReference type="Rhea" id="RHEA:46608"/>
        <dbReference type="Rhea" id="RHEA-COMP:11060"/>
        <dbReference type="Rhea" id="RHEA-COMP:11605"/>
        <dbReference type="ChEBI" id="CHEBI:15378"/>
        <dbReference type="ChEBI" id="CHEBI:30013"/>
        <dbReference type="ChEBI" id="CHEBI:30616"/>
        <dbReference type="ChEBI" id="CHEBI:61977"/>
        <dbReference type="ChEBI" id="CHEBI:456216"/>
        <dbReference type="EC" id="2.7.11.1"/>
    </reaction>
</comment>
<reference evidence="12" key="2">
    <citation type="journal article" date="2010" name="Plant J.">
        <title>Spatio-temporal patterns of genome evolution in allotetraploid species of the genus Oryza.</title>
        <authorList>
            <person name="Ammiraju J.S."/>
            <person name="Fan C."/>
            <person name="Yu Y."/>
            <person name="Song X."/>
            <person name="Cranston K.A."/>
            <person name="Pontaroli A.C."/>
            <person name="Lu F."/>
            <person name="Sanyal A."/>
            <person name="Jiang N."/>
            <person name="Rambo T."/>
            <person name="Currie J."/>
            <person name="Collura K."/>
            <person name="Talag J."/>
            <person name="Bennetzen J.L."/>
            <person name="Chen M."/>
            <person name="Jackson S."/>
            <person name="Wing R.A."/>
        </authorList>
    </citation>
    <scope>NUCLEOTIDE SEQUENCE</scope>
</reference>
<dbReference type="EMBL" id="GQ203300">
    <property type="protein sequence ID" value="ACS49626.1"/>
    <property type="molecule type" value="Genomic_DNA"/>
</dbReference>
<dbReference type="PANTHER" id="PTHR45707">
    <property type="entry name" value="C2 CALCIUM/LIPID-BINDING PLANT PHOSPHORIBOSYLTRANSFERASE FAMILY PROTEIN"/>
    <property type="match status" value="1"/>
</dbReference>
<protein>
    <recommendedName>
        <fullName evidence="1">non-specific serine/threonine protein kinase</fullName>
        <ecNumber evidence="1">2.7.11.1</ecNumber>
    </recommendedName>
</protein>
<keyword evidence="3" id="KW-0808">Transferase</keyword>
<dbReference type="PROSITE" id="PS00108">
    <property type="entry name" value="PROTEIN_KINASE_ST"/>
    <property type="match status" value="1"/>
</dbReference>
<evidence type="ECO:0000256" key="6">
    <source>
        <dbReference type="ARBA" id="ARBA00022840"/>
    </source>
</evidence>
<evidence type="ECO:0000256" key="2">
    <source>
        <dbReference type="ARBA" id="ARBA00022527"/>
    </source>
</evidence>
<dbReference type="InterPro" id="IPR008271">
    <property type="entry name" value="Ser/Thr_kinase_AS"/>
</dbReference>
<evidence type="ECO:0000256" key="1">
    <source>
        <dbReference type="ARBA" id="ARBA00012513"/>
    </source>
</evidence>
<evidence type="ECO:0000256" key="9">
    <source>
        <dbReference type="PROSITE-ProRule" id="PRU10141"/>
    </source>
</evidence>
<comment type="similarity">
    <text evidence="10">Belongs to the protein kinase superfamily.</text>
</comment>
<dbReference type="InterPro" id="IPR017441">
    <property type="entry name" value="Protein_kinase_ATP_BS"/>
</dbReference>
<keyword evidence="5 12" id="KW-0418">Kinase</keyword>
<sequence length="246" mass="28549">MNPTDLTYQLLEEITDGFSEERKLGKGRFGAVYKGKHKNGDEIAAKILHDDSQGFDDEKFDNEFENLMRFKHPNIIDEFHGLDWPIRYNIIKGTCEGLNYLHEELKPPIYHMDLKPDNILLHMNMVPKLADFGLSKIFSDGRTRITQTVVGTLGYMPREYLEKKQLSNKLDIFSLGAVLENWKTRIQTRRNGSLLEAYCQQVKTCTEIALKCLETDKEKRPIIVEIINQIKEKEAIIGEIKIRNFD</sequence>
<dbReference type="SUPFAM" id="SSF56112">
    <property type="entry name" value="Protein kinase-like (PK-like)"/>
    <property type="match status" value="1"/>
</dbReference>
<evidence type="ECO:0000256" key="8">
    <source>
        <dbReference type="ARBA" id="ARBA00048679"/>
    </source>
</evidence>
<name>E0CW92_ORYCO</name>
<evidence type="ECO:0000259" key="11">
    <source>
        <dbReference type="PROSITE" id="PS50011"/>
    </source>
</evidence>
<comment type="catalytic activity">
    <reaction evidence="8">
        <text>L-seryl-[protein] + ATP = O-phospho-L-seryl-[protein] + ADP + H(+)</text>
        <dbReference type="Rhea" id="RHEA:17989"/>
        <dbReference type="Rhea" id="RHEA-COMP:9863"/>
        <dbReference type="Rhea" id="RHEA-COMP:11604"/>
        <dbReference type="ChEBI" id="CHEBI:15378"/>
        <dbReference type="ChEBI" id="CHEBI:29999"/>
        <dbReference type="ChEBI" id="CHEBI:30616"/>
        <dbReference type="ChEBI" id="CHEBI:83421"/>
        <dbReference type="ChEBI" id="CHEBI:456216"/>
        <dbReference type="EC" id="2.7.11.1"/>
    </reaction>
</comment>
<gene>
    <name evidence="12" type="ORF">OC_Ba133A18.2</name>
</gene>